<sequence>MTENFKIRSHYPTYDQNGNITHTIFELYTASPTNLITVILDGDNRIQNPIEEPEYINKCMRQFHKTYFAEWEVQETAKKVDALETSIRTSQEENKRRDEFIEAMVLNTIMSDNVHYGVVYKKLAALLPKLQVGKTYERNEIATFLDESHTEVAEEGKLVIVQFNQEMVYNGEPLSSFMNDGEWGQNGKAIAWPFKIS</sequence>
<evidence type="ECO:0000313" key="1">
    <source>
        <dbReference type="EMBL" id="WNL48667.1"/>
    </source>
</evidence>
<protein>
    <submittedName>
        <fullName evidence="1">Uncharacterized protein</fullName>
    </submittedName>
</protein>
<reference evidence="1" key="1">
    <citation type="submission" date="2023-06" db="EMBL/GenBank/DDBJ databases">
        <title>Characterization of diverse anelloviruses, cressdnaviruses, and phages in the human oral virome in North Carolina.</title>
        <authorList>
            <person name="Paietta E.N."/>
            <person name="Kraberger S."/>
            <person name="Custer J.M."/>
            <person name="Vargas K.L."/>
            <person name="Epsy C."/>
            <person name="Ehmke E."/>
            <person name="Yoder A.D."/>
            <person name="Varsani A."/>
        </authorList>
    </citation>
    <scope>NUCLEOTIDE SEQUENCE</scope>
    <source>
        <strain evidence="1">D_HF5_2C</strain>
    </source>
</reference>
<organism evidence="1">
    <name type="scientific">Caudovirus D_HF5_2C</name>
    <dbReference type="NCBI Taxonomy" id="3071196"/>
    <lineage>
        <taxon>Viruses</taxon>
        <taxon>Duplodnaviria</taxon>
        <taxon>Heunggongvirae</taxon>
        <taxon>Uroviricota</taxon>
        <taxon>Caudoviricetes</taxon>
    </lineage>
</organism>
<accession>A0AA96ELH4</accession>
<name>A0AA96ELH4_9CAUD</name>
<proteinExistence type="predicted"/>
<dbReference type="EMBL" id="OR148986">
    <property type="protein sequence ID" value="WNL48667.1"/>
    <property type="molecule type" value="Genomic_DNA"/>
</dbReference>